<dbReference type="InterPro" id="IPR011989">
    <property type="entry name" value="ARM-like"/>
</dbReference>
<keyword evidence="3" id="KW-0963">Cytoplasm</keyword>
<evidence type="ECO:0000256" key="6">
    <source>
        <dbReference type="SAM" id="MobiDB-lite"/>
    </source>
</evidence>
<evidence type="ECO:0000313" key="10">
    <source>
        <dbReference type="Proteomes" id="UP000002038"/>
    </source>
</evidence>
<dbReference type="InterPro" id="IPR000225">
    <property type="entry name" value="Armadillo"/>
</dbReference>
<dbReference type="PANTHER" id="PTHR15651:SF7">
    <property type="entry name" value="ARMADILLO REPEAT-CONTAINING PROTEIN 8"/>
    <property type="match status" value="1"/>
</dbReference>
<dbReference type="SUPFAM" id="SSF48371">
    <property type="entry name" value="ARM repeat"/>
    <property type="match status" value="2"/>
</dbReference>
<dbReference type="Gene3D" id="1.25.10.10">
    <property type="entry name" value="Leucine-rich Repeat Variant"/>
    <property type="match status" value="3"/>
</dbReference>
<proteinExistence type="predicted"/>
<dbReference type="EMBL" id="GG657462">
    <property type="protein sequence ID" value="OAT11183.1"/>
    <property type="molecule type" value="Genomic_DNA"/>
</dbReference>
<protein>
    <submittedName>
        <fullName evidence="7 8">Armadillo repeat protein</fullName>
    </submittedName>
    <submittedName>
        <fullName evidence="9">Armadillo repeat protein, variant 2</fullName>
    </submittedName>
</protein>
<dbReference type="RefSeq" id="XP_002622952.1">
    <property type="nucleotide sequence ID" value="XM_002622906.2"/>
</dbReference>
<feature type="region of interest" description="Disordered" evidence="6">
    <location>
        <begin position="762"/>
        <end position="787"/>
    </location>
</feature>
<dbReference type="GO" id="GO:0005634">
    <property type="term" value="C:nucleus"/>
    <property type="evidence" value="ECO:0007669"/>
    <property type="project" value="UniProtKB-SubCell"/>
</dbReference>
<dbReference type="AlphaFoldDB" id="A0A179UT21"/>
<keyword evidence="4" id="KW-0677">Repeat</keyword>
<dbReference type="RefSeq" id="XP_031579700.1">
    <property type="nucleotide sequence ID" value="XM_031722472.1"/>
</dbReference>
<dbReference type="GO" id="GO:0005737">
    <property type="term" value="C:cytoplasm"/>
    <property type="evidence" value="ECO:0007669"/>
    <property type="project" value="UniProtKB-SubCell"/>
</dbReference>
<dbReference type="InterPro" id="IPR016024">
    <property type="entry name" value="ARM-type_fold"/>
</dbReference>
<name>A0A179UT21_BLAGS</name>
<evidence type="ECO:0000256" key="4">
    <source>
        <dbReference type="ARBA" id="ARBA00022737"/>
    </source>
</evidence>
<feature type="compositionally biased region" description="Basic and acidic residues" evidence="6">
    <location>
        <begin position="770"/>
        <end position="779"/>
    </location>
</feature>
<reference evidence="10" key="2">
    <citation type="journal article" date="2015" name="PLoS Genet.">
        <title>The dynamic genome and transcriptome of the human fungal pathogen Blastomyces and close relative Emmonsia.</title>
        <authorList>
            <person name="Munoz J.F."/>
            <person name="Gauthier G.M."/>
            <person name="Desjardins C.A."/>
            <person name="Gallo J.E."/>
            <person name="Holder J."/>
            <person name="Sullivan T.D."/>
            <person name="Marty A.J."/>
            <person name="Carmen J.C."/>
            <person name="Chen Z."/>
            <person name="Ding L."/>
            <person name="Gujja S."/>
            <person name="Magrini V."/>
            <person name="Misas E."/>
            <person name="Mitreva M."/>
            <person name="Priest M."/>
            <person name="Saif S."/>
            <person name="Whiston E.A."/>
            <person name="Young S."/>
            <person name="Zeng Q."/>
            <person name="Goldman W.E."/>
            <person name="Mardis E.R."/>
            <person name="Taylor J.W."/>
            <person name="McEwen J.G."/>
            <person name="Clay O.K."/>
            <person name="Klein B.S."/>
            <person name="Cuomo C.A."/>
        </authorList>
    </citation>
    <scope>NUCLEOTIDE SEQUENCE [LARGE SCALE GENOMIC DNA]</scope>
    <source>
        <strain evidence="10">SLH14081</strain>
    </source>
</reference>
<accession>A0A179UT21</accession>
<dbReference type="SMART" id="SM00185">
    <property type="entry name" value="ARM"/>
    <property type="match status" value="3"/>
</dbReference>
<dbReference type="InterPro" id="IPR038739">
    <property type="entry name" value="ARMC8/Vid28"/>
</dbReference>
<dbReference type="EMBL" id="GG657462">
    <property type="protein sequence ID" value="OAT11182.1"/>
    <property type="molecule type" value="Genomic_DNA"/>
</dbReference>
<evidence type="ECO:0000256" key="3">
    <source>
        <dbReference type="ARBA" id="ARBA00022490"/>
    </source>
</evidence>
<dbReference type="KEGG" id="bgh:BDBG_06132"/>
<dbReference type="OrthoDB" id="5559898at2759"/>
<organism evidence="9 10">
    <name type="scientific">Blastomyces gilchristii (strain SLH14081)</name>
    <name type="common">Blastomyces dermatitidis</name>
    <dbReference type="NCBI Taxonomy" id="559298"/>
    <lineage>
        <taxon>Eukaryota</taxon>
        <taxon>Fungi</taxon>
        <taxon>Dikarya</taxon>
        <taxon>Ascomycota</taxon>
        <taxon>Pezizomycotina</taxon>
        <taxon>Eurotiomycetes</taxon>
        <taxon>Eurotiomycetidae</taxon>
        <taxon>Onygenales</taxon>
        <taxon>Ajellomycetaceae</taxon>
        <taxon>Blastomyces</taxon>
    </lineage>
</organism>
<evidence type="ECO:0000313" key="7">
    <source>
        <dbReference type="EMBL" id="OAT11182.1"/>
    </source>
</evidence>
<keyword evidence="5" id="KW-0539">Nucleus</keyword>
<sequence length="1000" mass="108689">MTRAAAPHIISDIQNPESTASRIAALRLLKNDIIGHDQRKEAWVGRGIVPLLSQILAGRRGTGKKSIVGEVNGHAKQQYLAGRRSGRSEEDEACLQAIIIIGSLAQGGPPFISPIAAGDIFPLLLSILSSQAQDCDPSLSLAVLETLNTIAGKFPLYQQQSLSHAKQLSSILYSRHHVETLRRLIISSTSTSSSSSQLSVALAANLIAETCVEESHKAVLAESGVLDALAFKLSTFVVAQGFVLPGAENNTMDPGTLKTLPPAAPPNAQLAPILRAITVIVQNSKSRAEHFISSPAVVTVFPKQIPEFSPNDIKKSPWGATYFSGFAVPRHSATNPIDAILPSVPVSQSKNSNFPPLGSHTSFGRQGNFFSPPLSFSETSASDEEESALISWLFTVILAESGLTRLAAAMLATTLFRLGLAKKHRVPMFGYLLIPLLIRVFEKDYEASEDVGVHENGLISTTLRAKEQAPAILASLVMDSRELQKYAAEGEAIPKLSQMLKESFNAIAETGKPMWNADKQSAASEPTQPELCLGPRGCSPMVHHKMKVREVVLRALAALSLFKEDYRRMICDNGVVPYIIDAMKPYEDESIDALDGNPPSTLLAACSAARSLTRSVSALRTNLIDAGVATPMFTLIKYRDIAVQIAATSVVCNLAMDFSPMKDAIIGANMIPILCEHSHSSNTNLRLESIWALKHIAYNSTNDIKMKIVEELEPGWLKQVICHDPSDPPIRRKVDDVGGTLSLGMGTPNSAGGRVDILNPMEGAEGETAPSHDGDHKMTDTVMPPKPTGLDVSLIDHSRRRKLAVSGDIDQTKQARRDDLQVQEQTLDLLRNLICGVGAPEMIDYLFQEVGQNDLFNILADKLRPKPLFNHGGRKDSASSSSKSIPVPTEILCSVTYIMIHIAAGLSRHRQLLIQHPTLLKLMMPLFNNPDKQVRVNCVWVVINLTIADDQMDHNGCRERAIKLKGLGVMDKLLSLEDDPESDVKERTKTALTLMRALLQ</sequence>
<dbReference type="RefSeq" id="XP_031579699.1">
    <property type="nucleotide sequence ID" value="XM_031722471.1"/>
</dbReference>
<dbReference type="GeneID" id="8503103"/>
<evidence type="ECO:0000256" key="2">
    <source>
        <dbReference type="ARBA" id="ARBA00004496"/>
    </source>
</evidence>
<keyword evidence="10" id="KW-1185">Reference proteome</keyword>
<reference evidence="9" key="1">
    <citation type="submission" date="2009-02" db="EMBL/GenBank/DDBJ databases">
        <title>The Genome Sequence of Blastomyces dermatitidis strain SLH14081.</title>
        <authorList>
            <consortium name="The Broad Institute Genome Sequencing Platform"/>
            <consortium name="Broad Institute Microbial Sequencing Center."/>
            <person name="Champion M."/>
            <person name="Cuomo C."/>
            <person name="Ma L.-J."/>
            <person name="Henn M.R."/>
            <person name="Klein B."/>
            <person name="Goldman B."/>
            <person name="Young S."/>
            <person name="Kodira C.D."/>
            <person name="Zeng Q."/>
            <person name="Koehrsen M."/>
            <person name="Alvarado L."/>
            <person name="Berlin A.M."/>
            <person name="Heiman D.I."/>
            <person name="Hepburn T.A."/>
            <person name="Saif S."/>
            <person name="Shea T.D."/>
            <person name="Shenoy N."/>
            <person name="Sykes S."/>
            <person name="Galagan J."/>
            <person name="Nusbaum C."/>
            <person name="Birren B."/>
        </authorList>
    </citation>
    <scope>NUCLEOTIDE SEQUENCE</scope>
    <source>
        <strain evidence="9">SLH14081</strain>
    </source>
</reference>
<dbReference type="PANTHER" id="PTHR15651">
    <property type="entry name" value="ARMADILLO REPEAT-CONTAINING PROTEIN 8"/>
    <property type="match status" value="1"/>
</dbReference>
<dbReference type="EMBL" id="GG657462">
    <property type="protein sequence ID" value="OAT11184.1"/>
    <property type="molecule type" value="Genomic_DNA"/>
</dbReference>
<evidence type="ECO:0000256" key="5">
    <source>
        <dbReference type="ARBA" id="ARBA00023242"/>
    </source>
</evidence>
<evidence type="ECO:0000313" key="8">
    <source>
        <dbReference type="EMBL" id="OAT11183.1"/>
    </source>
</evidence>
<dbReference type="GO" id="GO:0043161">
    <property type="term" value="P:proteasome-mediated ubiquitin-dependent protein catabolic process"/>
    <property type="evidence" value="ECO:0007669"/>
    <property type="project" value="TreeGrafter"/>
</dbReference>
<dbReference type="GO" id="GO:0034657">
    <property type="term" value="C:GID complex"/>
    <property type="evidence" value="ECO:0007669"/>
    <property type="project" value="TreeGrafter"/>
</dbReference>
<evidence type="ECO:0000313" key="9">
    <source>
        <dbReference type="EMBL" id="OAT11184.1"/>
    </source>
</evidence>
<dbReference type="Proteomes" id="UP000002038">
    <property type="component" value="Unassembled WGS sequence"/>
</dbReference>
<gene>
    <name evidence="9" type="ORF">BDBG_06132</name>
</gene>
<evidence type="ECO:0000256" key="1">
    <source>
        <dbReference type="ARBA" id="ARBA00004123"/>
    </source>
</evidence>
<dbReference type="VEuPathDB" id="FungiDB:BDBG_06132"/>
<comment type="subcellular location">
    <subcellularLocation>
        <location evidence="2">Cytoplasm</location>
    </subcellularLocation>
    <subcellularLocation>
        <location evidence="1">Nucleus</location>
    </subcellularLocation>
</comment>